<evidence type="ECO:0000313" key="2">
    <source>
        <dbReference type="Araport" id="AT1G23201"/>
    </source>
</evidence>
<dbReference type="PANTHER" id="PTHR34357:SF2">
    <property type="entry name" value="F26F24.3-RELATED"/>
    <property type="match status" value="1"/>
</dbReference>
<dbReference type="OrthoDB" id="1035906at2759"/>
<evidence type="ECO:0000259" key="1">
    <source>
        <dbReference type="SMART" id="SM01227"/>
    </source>
</evidence>
<feature type="domain" description="GCK" evidence="1">
    <location>
        <begin position="36"/>
        <end position="102"/>
    </location>
</feature>
<dbReference type="AlphaFoldDB" id="A0A654ED51"/>
<dbReference type="RefSeq" id="NP_001320723.1">
    <property type="nucleotide sequence ID" value="NM_001332593.1"/>
</dbReference>
<dbReference type="EMBL" id="CACSHJ010000087">
    <property type="protein sequence ID" value="CAA0235319.1"/>
    <property type="molecule type" value="Genomic_DNA"/>
</dbReference>
<organism evidence="4 5">
    <name type="scientific">Arabidopsis thaliana</name>
    <name type="common">Mouse-ear cress</name>
    <dbReference type="NCBI Taxonomy" id="3702"/>
    <lineage>
        <taxon>Eukaryota</taxon>
        <taxon>Viridiplantae</taxon>
        <taxon>Streptophyta</taxon>
        <taxon>Embryophyta</taxon>
        <taxon>Tracheophyta</taxon>
        <taxon>Spermatophyta</taxon>
        <taxon>Magnoliopsida</taxon>
        <taxon>eudicotyledons</taxon>
        <taxon>Gunneridae</taxon>
        <taxon>Pentapetalae</taxon>
        <taxon>rosids</taxon>
        <taxon>malvids</taxon>
        <taxon>Brassicales</taxon>
        <taxon>Brassicaceae</taxon>
        <taxon>Camelineae</taxon>
        <taxon>Arabidopsis</taxon>
    </lineage>
</organism>
<dbReference type="Proteomes" id="UP000434276">
    <property type="component" value="Unassembled WGS sequence"/>
</dbReference>
<gene>
    <name evidence="2" type="ordered locus">At1g23201</name>
    <name evidence="4" type="ORF">AN1_LOCUS2468</name>
    <name evidence="3" type="ORF">C24_LOCUS2379</name>
</gene>
<evidence type="ECO:0000313" key="4">
    <source>
        <dbReference type="EMBL" id="VYS46974.1"/>
    </source>
</evidence>
<dbReference type="InterPro" id="IPR012891">
    <property type="entry name" value="GCK_dom"/>
</dbReference>
<evidence type="ECO:0000313" key="5">
    <source>
        <dbReference type="Proteomes" id="UP000426265"/>
    </source>
</evidence>
<accession>A0A654ED51</accession>
<dbReference type="EMBL" id="CACRSJ010000104">
    <property type="protein sequence ID" value="VYS46974.1"/>
    <property type="molecule type" value="Genomic_DNA"/>
</dbReference>
<feature type="domain" description="GCK" evidence="1">
    <location>
        <begin position="113"/>
        <end position="185"/>
    </location>
</feature>
<name>A0A654ED51_ARATH</name>
<protein>
    <recommendedName>
        <fullName evidence="1">GCK domain-containing protein</fullName>
    </recommendedName>
</protein>
<evidence type="ECO:0000313" key="3">
    <source>
        <dbReference type="EMBL" id="CAA0235319.1"/>
    </source>
</evidence>
<reference evidence="4 5" key="1">
    <citation type="submission" date="2019-11" db="EMBL/GenBank/DDBJ databases">
        <authorList>
            <person name="Jiao W.-B."/>
            <person name="Schneeberger K."/>
        </authorList>
    </citation>
    <scope>NUCLEOTIDE SEQUENCE [LARGE SCALE GENOMIC DNA]</scope>
    <source>
        <strain evidence="5">cv. An-1</strain>
        <strain evidence="6">cv. C24</strain>
    </source>
</reference>
<evidence type="ECO:0000313" key="6">
    <source>
        <dbReference type="Proteomes" id="UP000434276"/>
    </source>
</evidence>
<dbReference type="Pfam" id="PF07802">
    <property type="entry name" value="GCK"/>
    <property type="match status" value="2"/>
</dbReference>
<dbReference type="Araport" id="AT1G23201"/>
<proteinExistence type="predicted"/>
<dbReference type="ExpressionAtlas" id="A0A654ED51">
    <property type="expression patterns" value="baseline and differential"/>
</dbReference>
<dbReference type="GeneID" id="6240274"/>
<dbReference type="Proteomes" id="UP000426265">
    <property type="component" value="Unassembled WGS sequence"/>
</dbReference>
<dbReference type="PANTHER" id="PTHR34357">
    <property type="entry name" value="F7A19.14 PROTEIN-RELATED"/>
    <property type="match status" value="1"/>
</dbReference>
<sequence>MKSDYLSYGIGIMSSTDLKPESKPENNQVSSKPKPVRGRYHVFMKEGGCEESYTAFVGRDVQKDTCREAYSMVEKCMKARSDYFERFLALQNARAEVMQREIDAFLHAKPKDRDEMFTKFMTRGACKEAFMAWIDFCKESRKNNKSCRHNPAMDTMLKCVKAHSDYYHPLLTVFKAGEEHHKKEIDALNMREQTEADAKG</sequence>
<dbReference type="SMART" id="SM01227">
    <property type="entry name" value="GCK"/>
    <property type="match status" value="2"/>
</dbReference>